<proteinExistence type="predicted"/>
<protein>
    <submittedName>
        <fullName evidence="3">Porin family protein</fullName>
    </submittedName>
</protein>
<keyword evidence="2" id="KW-0732">Signal</keyword>
<accession>A0ABS8ITT9</accession>
<dbReference type="Proteomes" id="UP001198701">
    <property type="component" value="Unassembled WGS sequence"/>
</dbReference>
<evidence type="ECO:0000256" key="2">
    <source>
        <dbReference type="SAM" id="SignalP"/>
    </source>
</evidence>
<evidence type="ECO:0000313" key="3">
    <source>
        <dbReference type="EMBL" id="MCC6071969.1"/>
    </source>
</evidence>
<name>A0ABS8ITT9_9BURK</name>
<gene>
    <name evidence="3" type="ORF">LMJ30_13500</name>
</gene>
<evidence type="ECO:0000256" key="1">
    <source>
        <dbReference type="ARBA" id="ARBA00004442"/>
    </source>
</evidence>
<keyword evidence="4" id="KW-1185">Reference proteome</keyword>
<dbReference type="SUPFAM" id="SSF56925">
    <property type="entry name" value="OMPA-like"/>
    <property type="match status" value="1"/>
</dbReference>
<organism evidence="3 4">
    <name type="scientific">Massilia agrisoli</name>
    <dbReference type="NCBI Taxonomy" id="2892444"/>
    <lineage>
        <taxon>Bacteria</taxon>
        <taxon>Pseudomonadati</taxon>
        <taxon>Pseudomonadota</taxon>
        <taxon>Betaproteobacteria</taxon>
        <taxon>Burkholderiales</taxon>
        <taxon>Oxalobacteraceae</taxon>
        <taxon>Telluria group</taxon>
        <taxon>Massilia</taxon>
    </lineage>
</organism>
<dbReference type="InterPro" id="IPR011250">
    <property type="entry name" value="OMP/PagP_B-barrel"/>
</dbReference>
<comment type="subcellular location">
    <subcellularLocation>
        <location evidence="1">Cell outer membrane</location>
    </subcellularLocation>
</comment>
<reference evidence="3 4" key="1">
    <citation type="submission" date="2021-11" db="EMBL/GenBank/DDBJ databases">
        <authorList>
            <person name="Huq M.A."/>
        </authorList>
    </citation>
    <scope>NUCLEOTIDE SEQUENCE [LARGE SCALE GENOMIC DNA]</scope>
    <source>
        <strain evidence="3 4">MAHUQ-52</strain>
    </source>
</reference>
<feature type="signal peptide" evidence="2">
    <location>
        <begin position="1"/>
        <end position="22"/>
    </location>
</feature>
<dbReference type="Gene3D" id="2.40.160.20">
    <property type="match status" value="1"/>
</dbReference>
<dbReference type="RefSeq" id="WP_229432838.1">
    <property type="nucleotide sequence ID" value="NZ_JAJHPV010000013.1"/>
</dbReference>
<feature type="chain" id="PRO_5046859613" evidence="2">
    <location>
        <begin position="23"/>
        <end position="215"/>
    </location>
</feature>
<sequence length="215" mass="22915">MSKLSKLGMAAAAALLATQAVAAEPVRYWGVHAGASTLESWDAAIDFGAGAPFNGQVELERGVHGGVAVGRQSGHLRYELEYETGRMEVTRLTLAPLSEAVDGKGRYQAVFANAFRTDRLSGSLDSFIGGGIGWGRVKLPLLGLGDSCKCFGPADKSGLAWQLRAGLGYRLAAQHSLTLQYTWLKLPEPEGDGPPAIAYARRRFGAVTVGYTRQF</sequence>
<evidence type="ECO:0000313" key="4">
    <source>
        <dbReference type="Proteomes" id="UP001198701"/>
    </source>
</evidence>
<dbReference type="EMBL" id="JAJHPV010000013">
    <property type="protein sequence ID" value="MCC6071969.1"/>
    <property type="molecule type" value="Genomic_DNA"/>
</dbReference>
<comment type="caution">
    <text evidence="3">The sequence shown here is derived from an EMBL/GenBank/DDBJ whole genome shotgun (WGS) entry which is preliminary data.</text>
</comment>